<dbReference type="AlphaFoldDB" id="A0A151AIY7"/>
<accession>A0A151AIY7</accession>
<dbReference type="Pfam" id="PF24377">
    <property type="entry name" value="DUF7533"/>
    <property type="match status" value="1"/>
</dbReference>
<dbReference type="PATRIC" id="fig|1008153.3.peg.264"/>
<dbReference type="OrthoDB" id="157531at2157"/>
<organism evidence="2 3">
    <name type="scientific">Halalkalicoccus paucihalophilus</name>
    <dbReference type="NCBI Taxonomy" id="1008153"/>
    <lineage>
        <taxon>Archaea</taxon>
        <taxon>Methanobacteriati</taxon>
        <taxon>Methanobacteriota</taxon>
        <taxon>Stenosarchaea group</taxon>
        <taxon>Halobacteria</taxon>
        <taxon>Halobacteriales</taxon>
        <taxon>Halococcaceae</taxon>
        <taxon>Halalkalicoccus</taxon>
    </lineage>
</organism>
<comment type="caution">
    <text evidence="2">The sequence shown here is derived from an EMBL/GenBank/DDBJ whole genome shotgun (WGS) entry which is preliminary data.</text>
</comment>
<gene>
    <name evidence="2" type="ORF">HAPAU_02610</name>
</gene>
<evidence type="ECO:0000256" key="1">
    <source>
        <dbReference type="SAM" id="Phobius"/>
    </source>
</evidence>
<dbReference type="Proteomes" id="UP000075321">
    <property type="component" value="Unassembled WGS sequence"/>
</dbReference>
<feature type="transmembrane region" description="Helical" evidence="1">
    <location>
        <begin position="33"/>
        <end position="51"/>
    </location>
</feature>
<dbReference type="EMBL" id="LTAZ01000001">
    <property type="protein sequence ID" value="KYH27593.1"/>
    <property type="molecule type" value="Genomic_DNA"/>
</dbReference>
<keyword evidence="1" id="KW-0812">Transmembrane</keyword>
<evidence type="ECO:0000313" key="2">
    <source>
        <dbReference type="EMBL" id="KYH27593.1"/>
    </source>
</evidence>
<name>A0A151AIY7_9EURY</name>
<keyword evidence="1" id="KW-1133">Transmembrane helix</keyword>
<keyword evidence="3" id="KW-1185">Reference proteome</keyword>
<protein>
    <submittedName>
        <fullName evidence="2">Uncharacterized protein</fullName>
    </submittedName>
</protein>
<sequence>MAHLGILDMIGLAASLVFALPVGVFGLNRLLDGQTILGGGLIVVAVAMVWLPQKLTTPMDLPADLAGAAVGKVAKTPEETDEPDRSE</sequence>
<keyword evidence="1" id="KW-0472">Membrane</keyword>
<dbReference type="InterPro" id="IPR055955">
    <property type="entry name" value="DUF7533"/>
</dbReference>
<dbReference type="RefSeq" id="WP_066378542.1">
    <property type="nucleotide sequence ID" value="NZ_LTAZ01000001.1"/>
</dbReference>
<reference evidence="2 3" key="1">
    <citation type="submission" date="2016-02" db="EMBL/GenBank/DDBJ databases">
        <title>Genome sequence of Halalkalicoccus paucihalophilus DSM 24557.</title>
        <authorList>
            <person name="Poehlein A."/>
            <person name="Daniel R."/>
        </authorList>
    </citation>
    <scope>NUCLEOTIDE SEQUENCE [LARGE SCALE GENOMIC DNA]</scope>
    <source>
        <strain evidence="2 3">DSM 24557</strain>
    </source>
</reference>
<evidence type="ECO:0000313" key="3">
    <source>
        <dbReference type="Proteomes" id="UP000075321"/>
    </source>
</evidence>
<proteinExistence type="predicted"/>
<feature type="transmembrane region" description="Helical" evidence="1">
    <location>
        <begin position="7"/>
        <end position="27"/>
    </location>
</feature>